<sequence length="145" mass="16553">MNVKWENTTPGDLLTRSTNKVNEVNEDGSRLRNIEAFNRNARVFLKRTTLRGNQRRCKYLRLWAEESKDLADGEEYCVIGSRTQKIYVPTLPALLDALIRNISHGRRGVSFSSADASAHPPRPRHHRLHRGLGGPRDITRERPGV</sequence>
<name>A0AAW0QT11_9PEZI</name>
<evidence type="ECO:0000313" key="3">
    <source>
        <dbReference type="Proteomes" id="UP001392437"/>
    </source>
</evidence>
<comment type="caution">
    <text evidence="2">The sequence shown here is derived from an EMBL/GenBank/DDBJ whole genome shotgun (WGS) entry which is preliminary data.</text>
</comment>
<evidence type="ECO:0000256" key="1">
    <source>
        <dbReference type="SAM" id="MobiDB-lite"/>
    </source>
</evidence>
<dbReference type="Proteomes" id="UP001392437">
    <property type="component" value="Unassembled WGS sequence"/>
</dbReference>
<feature type="region of interest" description="Disordered" evidence="1">
    <location>
        <begin position="110"/>
        <end position="145"/>
    </location>
</feature>
<dbReference type="EMBL" id="JAQQWP010000009">
    <property type="protein sequence ID" value="KAK8101038.1"/>
    <property type="molecule type" value="Genomic_DNA"/>
</dbReference>
<evidence type="ECO:0000313" key="2">
    <source>
        <dbReference type="EMBL" id="KAK8101038.1"/>
    </source>
</evidence>
<protein>
    <submittedName>
        <fullName evidence="2">Uncharacterized protein</fullName>
    </submittedName>
</protein>
<keyword evidence="3" id="KW-1185">Reference proteome</keyword>
<reference evidence="2 3" key="1">
    <citation type="submission" date="2023-01" db="EMBL/GenBank/DDBJ databases">
        <title>Analysis of 21 Apiospora genomes using comparative genomics revels a genus with tremendous synthesis potential of carbohydrate active enzymes and secondary metabolites.</title>
        <authorList>
            <person name="Sorensen T."/>
        </authorList>
    </citation>
    <scope>NUCLEOTIDE SEQUENCE [LARGE SCALE GENOMIC DNA]</scope>
    <source>
        <strain evidence="2 3">CBS 117206</strain>
    </source>
</reference>
<feature type="compositionally biased region" description="Basic residues" evidence="1">
    <location>
        <begin position="121"/>
        <end position="130"/>
    </location>
</feature>
<gene>
    <name evidence="2" type="ORF">PG999_011412</name>
</gene>
<organism evidence="2 3">
    <name type="scientific">Apiospora kogelbergensis</name>
    <dbReference type="NCBI Taxonomy" id="1337665"/>
    <lineage>
        <taxon>Eukaryota</taxon>
        <taxon>Fungi</taxon>
        <taxon>Dikarya</taxon>
        <taxon>Ascomycota</taxon>
        <taxon>Pezizomycotina</taxon>
        <taxon>Sordariomycetes</taxon>
        <taxon>Xylariomycetidae</taxon>
        <taxon>Amphisphaeriales</taxon>
        <taxon>Apiosporaceae</taxon>
        <taxon>Apiospora</taxon>
    </lineage>
</organism>
<dbReference type="AlphaFoldDB" id="A0AAW0QT11"/>
<proteinExistence type="predicted"/>
<accession>A0AAW0QT11</accession>